<evidence type="ECO:0000313" key="3">
    <source>
        <dbReference type="Proteomes" id="UP000823775"/>
    </source>
</evidence>
<dbReference type="Proteomes" id="UP000823775">
    <property type="component" value="Unassembled WGS sequence"/>
</dbReference>
<name>A0ABS8WY00_DATST</name>
<protein>
    <submittedName>
        <fullName evidence="2">Uncharacterized protein</fullName>
    </submittedName>
</protein>
<feature type="compositionally biased region" description="Polar residues" evidence="1">
    <location>
        <begin position="293"/>
        <end position="305"/>
    </location>
</feature>
<dbReference type="PANTHER" id="PTHR23172:SF19">
    <property type="entry name" value="J DOMAIN-CONTAINING PROTEIN"/>
    <property type="match status" value="1"/>
</dbReference>
<gene>
    <name evidence="2" type="ORF">HAX54_007703</name>
</gene>
<evidence type="ECO:0000313" key="2">
    <source>
        <dbReference type="EMBL" id="MCE3216716.1"/>
    </source>
</evidence>
<dbReference type="PANTHER" id="PTHR23172">
    <property type="entry name" value="AUXILIN/CYCLIN G-ASSOCIATED KINASE-RELATED"/>
    <property type="match status" value="1"/>
</dbReference>
<dbReference type="EMBL" id="JACEIK010013970">
    <property type="protein sequence ID" value="MCE3216716.1"/>
    <property type="molecule type" value="Genomic_DNA"/>
</dbReference>
<feature type="compositionally biased region" description="Basic and acidic residues" evidence="1">
    <location>
        <begin position="261"/>
        <end position="283"/>
    </location>
</feature>
<proteinExistence type="predicted"/>
<reference evidence="2 3" key="1">
    <citation type="journal article" date="2021" name="BMC Genomics">
        <title>Datura genome reveals duplications of psychoactive alkaloid biosynthetic genes and high mutation rate following tissue culture.</title>
        <authorList>
            <person name="Rajewski A."/>
            <person name="Carter-House D."/>
            <person name="Stajich J."/>
            <person name="Litt A."/>
        </authorList>
    </citation>
    <scope>NUCLEOTIDE SEQUENCE [LARGE SCALE GENOMIC DNA]</scope>
    <source>
        <strain evidence="2">AR-01</strain>
    </source>
</reference>
<organism evidence="2 3">
    <name type="scientific">Datura stramonium</name>
    <name type="common">Jimsonweed</name>
    <name type="synonym">Common thornapple</name>
    <dbReference type="NCBI Taxonomy" id="4076"/>
    <lineage>
        <taxon>Eukaryota</taxon>
        <taxon>Viridiplantae</taxon>
        <taxon>Streptophyta</taxon>
        <taxon>Embryophyta</taxon>
        <taxon>Tracheophyta</taxon>
        <taxon>Spermatophyta</taxon>
        <taxon>Magnoliopsida</taxon>
        <taxon>eudicotyledons</taxon>
        <taxon>Gunneridae</taxon>
        <taxon>Pentapetalae</taxon>
        <taxon>asterids</taxon>
        <taxon>lamiids</taxon>
        <taxon>Solanales</taxon>
        <taxon>Solanaceae</taxon>
        <taxon>Solanoideae</taxon>
        <taxon>Datureae</taxon>
        <taxon>Datura</taxon>
    </lineage>
</organism>
<feature type="compositionally biased region" description="Basic and acidic residues" evidence="1">
    <location>
        <begin position="146"/>
        <end position="157"/>
    </location>
</feature>
<accession>A0ABS8WY00</accession>
<evidence type="ECO:0000256" key="1">
    <source>
        <dbReference type="SAM" id="MobiDB-lite"/>
    </source>
</evidence>
<feature type="region of interest" description="Disordered" evidence="1">
    <location>
        <begin position="250"/>
        <end position="326"/>
    </location>
</feature>
<comment type="caution">
    <text evidence="2">The sequence shown here is derived from an EMBL/GenBank/DDBJ whole genome shotgun (WGS) entry which is preliminary data.</text>
</comment>
<feature type="compositionally biased region" description="Low complexity" evidence="1">
    <location>
        <begin position="313"/>
        <end position="326"/>
    </location>
</feature>
<sequence length="431" mass="47205">MNDINYDSIFTTGNDSNSHNTNDQTSSVPVYDKPVYDEDIFDGLPGLKSKSVVLLGHIQSLVITPNPLEIQIEVLVCWMTLLPRLRVNLNSSFLFPGEFMDPFEQISPAWNNKGTGGSPQRAGSGRSDTQTSISRENIGKSSSRSSDSRSQKKKGGEDILLLQDTTNTLKVLKAFVPLLGQGPPTSQLDELDEFAMGRSHHSVDESAEVVSGEDMNANSVAAASAAAMKEAMDRAQAKFRHAKEVRKRICKASKSKGSAGAREEAREKASAAKAEAEVRRRAEQAAVEEPQRLETSFASQFQNTAGAGEPKPTFSSTTTSSNRTKASSTTSFVDDLSSIFEVLAFCGFTSKVHGAKALAEKNQRDLQVQMEQQERHRISETLDIEIKAIGCWERRKSACTAINFAIYIFRLCHKYEISCTPELLDPLNTPG</sequence>
<feature type="region of interest" description="Disordered" evidence="1">
    <location>
        <begin position="110"/>
        <end position="159"/>
    </location>
</feature>
<feature type="compositionally biased region" description="Polar residues" evidence="1">
    <location>
        <begin position="126"/>
        <end position="135"/>
    </location>
</feature>
<keyword evidence="3" id="KW-1185">Reference proteome</keyword>